<sequence>MRGGGWQPGWCWRLAWWSLLLFCEAADPRFEQRFANEPSPQTAVIGSTVVLPCRIINKVGVLQWTRDDFGLGNERELYAFKRYRMIGSDEEGDYSLRISPVTLEDDSYFQCQVTGWKDVPGVRSQTAKLTVYVPPERPEITQGSVVTTTAGAAVQLECVSRGGKPAAEIQWLDGSGRVVTEGIQYETEMMKDGHRMNAKSTLSFLASREHHNTVFTCTASNPALHQAFRTQVRLEVSYPPEVTITHDQDGYREGETATLTCAASGNPPALSYRYTGSLQVSQFSPKGILTAAPHQNVVRRRHDEESHTHLADFPRILSSPPWLGSSCGHYGVPRLPSRLAGPQAEISRRYEMQAED</sequence>
<dbReference type="InterPro" id="IPR013106">
    <property type="entry name" value="Ig_V-set"/>
</dbReference>
<name>A0A3R7Q9E6_PENVA</name>
<dbReference type="AlphaFoldDB" id="A0A3R7Q9E6"/>
<feature type="domain" description="Ig-like" evidence="9">
    <location>
        <begin position="240"/>
        <end position="274"/>
    </location>
</feature>
<proteinExistence type="predicted"/>
<dbReference type="Pfam" id="PF08205">
    <property type="entry name" value="C2-set_2"/>
    <property type="match status" value="1"/>
</dbReference>
<dbReference type="GO" id="GO:0050839">
    <property type="term" value="F:cell adhesion molecule binding"/>
    <property type="evidence" value="ECO:0007669"/>
    <property type="project" value="TreeGrafter"/>
</dbReference>
<dbReference type="STRING" id="6689.A0A3R7Q9E6"/>
<keyword evidence="2" id="KW-0812">Transmembrane</keyword>
<comment type="caution">
    <text evidence="10">The sequence shown here is derived from an EMBL/GenBank/DDBJ whole genome shotgun (WGS) entry which is preliminary data.</text>
</comment>
<keyword evidence="3" id="KW-1133">Transmembrane helix</keyword>
<dbReference type="GO" id="GO:0098609">
    <property type="term" value="P:cell-cell adhesion"/>
    <property type="evidence" value="ECO:0007669"/>
    <property type="project" value="TreeGrafter"/>
</dbReference>
<evidence type="ECO:0000313" key="10">
    <source>
        <dbReference type="EMBL" id="ROT60745.1"/>
    </source>
</evidence>
<evidence type="ECO:0000256" key="1">
    <source>
        <dbReference type="ARBA" id="ARBA00004479"/>
    </source>
</evidence>
<feature type="domain" description="Ig-like" evidence="9">
    <location>
        <begin position="28"/>
        <end position="130"/>
    </location>
</feature>
<dbReference type="SMART" id="SM00408">
    <property type="entry name" value="IGc2"/>
    <property type="match status" value="2"/>
</dbReference>
<dbReference type="InterPro" id="IPR007110">
    <property type="entry name" value="Ig-like_dom"/>
</dbReference>
<organism evidence="10 11">
    <name type="scientific">Penaeus vannamei</name>
    <name type="common">Whiteleg shrimp</name>
    <name type="synonym">Litopenaeus vannamei</name>
    <dbReference type="NCBI Taxonomy" id="6689"/>
    <lineage>
        <taxon>Eukaryota</taxon>
        <taxon>Metazoa</taxon>
        <taxon>Ecdysozoa</taxon>
        <taxon>Arthropoda</taxon>
        <taxon>Crustacea</taxon>
        <taxon>Multicrustacea</taxon>
        <taxon>Malacostraca</taxon>
        <taxon>Eumalacostraca</taxon>
        <taxon>Eucarida</taxon>
        <taxon>Decapoda</taxon>
        <taxon>Dendrobranchiata</taxon>
        <taxon>Penaeoidea</taxon>
        <taxon>Penaeidae</taxon>
        <taxon>Penaeus</taxon>
    </lineage>
</organism>
<dbReference type="Gene3D" id="2.60.40.10">
    <property type="entry name" value="Immunoglobulins"/>
    <property type="match status" value="3"/>
</dbReference>
<dbReference type="PROSITE" id="PS50835">
    <property type="entry name" value="IG_LIKE"/>
    <property type="match status" value="3"/>
</dbReference>
<dbReference type="InterPro" id="IPR003598">
    <property type="entry name" value="Ig_sub2"/>
</dbReference>
<dbReference type="EMBL" id="QCYY01004586">
    <property type="protein sequence ID" value="ROT60745.1"/>
    <property type="molecule type" value="Genomic_DNA"/>
</dbReference>
<feature type="signal peptide" evidence="8">
    <location>
        <begin position="1"/>
        <end position="25"/>
    </location>
</feature>
<dbReference type="InterPro" id="IPR003599">
    <property type="entry name" value="Ig_sub"/>
</dbReference>
<dbReference type="GO" id="GO:0005911">
    <property type="term" value="C:cell-cell junction"/>
    <property type="evidence" value="ECO:0007669"/>
    <property type="project" value="TreeGrafter"/>
</dbReference>
<feature type="domain" description="Ig-like" evidence="9">
    <location>
        <begin position="138"/>
        <end position="237"/>
    </location>
</feature>
<dbReference type="OrthoDB" id="6413693at2759"/>
<keyword evidence="7" id="KW-0393">Immunoglobulin domain</keyword>
<dbReference type="SUPFAM" id="SSF48726">
    <property type="entry name" value="Immunoglobulin"/>
    <property type="match status" value="3"/>
</dbReference>
<evidence type="ECO:0000256" key="2">
    <source>
        <dbReference type="ARBA" id="ARBA00022692"/>
    </source>
</evidence>
<accession>A0A3R7Q9E6</accession>
<dbReference type="PANTHER" id="PTHR11640">
    <property type="entry name" value="NEPHRIN"/>
    <property type="match status" value="1"/>
</dbReference>
<dbReference type="GO" id="GO:0005886">
    <property type="term" value="C:plasma membrane"/>
    <property type="evidence" value="ECO:0007669"/>
    <property type="project" value="TreeGrafter"/>
</dbReference>
<evidence type="ECO:0000256" key="4">
    <source>
        <dbReference type="ARBA" id="ARBA00023136"/>
    </source>
</evidence>
<keyword evidence="8" id="KW-0732">Signal</keyword>
<gene>
    <name evidence="10" type="ORF">C7M84_021682</name>
</gene>
<evidence type="ECO:0000313" key="11">
    <source>
        <dbReference type="Proteomes" id="UP000283509"/>
    </source>
</evidence>
<comment type="subcellular location">
    <subcellularLocation>
        <location evidence="1">Membrane</location>
        <topology evidence="1">Single-pass type I membrane protein</topology>
    </subcellularLocation>
</comment>
<keyword evidence="11" id="KW-1185">Reference proteome</keyword>
<dbReference type="InterPro" id="IPR036179">
    <property type="entry name" value="Ig-like_dom_sf"/>
</dbReference>
<dbReference type="PANTHER" id="PTHR11640:SF31">
    <property type="entry name" value="IRREGULAR CHIASM C-ROUGHEST PROTEIN-RELATED"/>
    <property type="match status" value="1"/>
</dbReference>
<evidence type="ECO:0000256" key="3">
    <source>
        <dbReference type="ARBA" id="ARBA00022989"/>
    </source>
</evidence>
<evidence type="ECO:0000259" key="9">
    <source>
        <dbReference type="PROSITE" id="PS50835"/>
    </source>
</evidence>
<dbReference type="Proteomes" id="UP000283509">
    <property type="component" value="Unassembled WGS sequence"/>
</dbReference>
<reference evidence="10 11" key="1">
    <citation type="submission" date="2018-04" db="EMBL/GenBank/DDBJ databases">
        <authorList>
            <person name="Zhang X."/>
            <person name="Yuan J."/>
            <person name="Li F."/>
            <person name="Xiang J."/>
        </authorList>
    </citation>
    <scope>NUCLEOTIDE SEQUENCE [LARGE SCALE GENOMIC DNA]</scope>
    <source>
        <tissue evidence="10">Muscle</tissue>
    </source>
</reference>
<evidence type="ECO:0000256" key="5">
    <source>
        <dbReference type="ARBA" id="ARBA00023157"/>
    </source>
</evidence>
<dbReference type="Pfam" id="PF07686">
    <property type="entry name" value="V-set"/>
    <property type="match status" value="1"/>
</dbReference>
<evidence type="ECO:0000256" key="6">
    <source>
        <dbReference type="ARBA" id="ARBA00023180"/>
    </source>
</evidence>
<keyword evidence="4" id="KW-0472">Membrane</keyword>
<keyword evidence="5" id="KW-1015">Disulfide bond</keyword>
<reference evidence="10 11" key="2">
    <citation type="submission" date="2019-01" db="EMBL/GenBank/DDBJ databases">
        <title>The decoding of complex shrimp genome reveals the adaptation for benthos swimmer, frequently molting mechanism and breeding impact on genome.</title>
        <authorList>
            <person name="Sun Y."/>
            <person name="Gao Y."/>
            <person name="Yu Y."/>
        </authorList>
    </citation>
    <scope>NUCLEOTIDE SEQUENCE [LARGE SCALE GENOMIC DNA]</scope>
    <source>
        <tissue evidence="10">Muscle</tissue>
    </source>
</reference>
<evidence type="ECO:0000256" key="7">
    <source>
        <dbReference type="ARBA" id="ARBA00023319"/>
    </source>
</evidence>
<protein>
    <submittedName>
        <fullName evidence="10">Irregular chiasm C-roughest protein</fullName>
    </submittedName>
</protein>
<keyword evidence="6" id="KW-0325">Glycoprotein</keyword>
<dbReference type="InterPro" id="IPR013162">
    <property type="entry name" value="CD80_C2-set"/>
</dbReference>
<evidence type="ECO:0000256" key="8">
    <source>
        <dbReference type="SAM" id="SignalP"/>
    </source>
</evidence>
<feature type="chain" id="PRO_5018659191" evidence="8">
    <location>
        <begin position="26"/>
        <end position="356"/>
    </location>
</feature>
<dbReference type="InterPro" id="IPR051275">
    <property type="entry name" value="Cell_adhesion_signaling"/>
</dbReference>
<dbReference type="InterPro" id="IPR013783">
    <property type="entry name" value="Ig-like_fold"/>
</dbReference>
<dbReference type="SMART" id="SM00409">
    <property type="entry name" value="IG"/>
    <property type="match status" value="3"/>
</dbReference>